<evidence type="ECO:0000313" key="1">
    <source>
        <dbReference type="EMBL" id="AHI23966.1"/>
    </source>
</evidence>
<keyword evidence="2" id="KW-1185">Reference proteome</keyword>
<dbReference type="Proteomes" id="UP000019222">
    <property type="component" value="Chromosome"/>
</dbReference>
<dbReference type="eggNOG" id="COG3153">
    <property type="taxonomic scope" value="Bacteria"/>
</dbReference>
<dbReference type="PATRIC" id="fig|1224164.3.peg.2614"/>
<dbReference type="AlphaFoldDB" id="W5Y3Z7"/>
<protein>
    <submittedName>
        <fullName evidence="1">Uncharacterized protein</fullName>
    </submittedName>
</protein>
<evidence type="ECO:0000313" key="2">
    <source>
        <dbReference type="Proteomes" id="UP000019222"/>
    </source>
</evidence>
<dbReference type="HOGENOM" id="CLU_067049_1_0_11"/>
<sequence>MRTRLSRIEPRTVAVVHPDCAASVFWELDPAVAGKVIADGSARFEKEAWLATVLLDGGCGFNLVAATGASERVIASVLHCSPAQAPGAAQLPTAPVSSDSHLLTSLHIDSALAGCGLESVLIDAVVAELMNHNVHAVEAIAYRRDYVGDLSTQTTRLLAIAERAAEHGIMGLDLLESAGFKVIQDHPLFPRVRIELPPPHALLTAEAVEQLLSRAVV</sequence>
<gene>
    <name evidence="1" type="ORF">B843_12950</name>
</gene>
<accession>W5Y3Z7</accession>
<dbReference type="KEGG" id="cvt:B843_12950"/>
<name>W5Y3Z7_9CORY</name>
<proteinExistence type="predicted"/>
<dbReference type="STRING" id="1224164.B843_12950"/>
<organism evidence="1 2">
    <name type="scientific">Corynebacterium vitaeruminis DSM 20294</name>
    <dbReference type="NCBI Taxonomy" id="1224164"/>
    <lineage>
        <taxon>Bacteria</taxon>
        <taxon>Bacillati</taxon>
        <taxon>Actinomycetota</taxon>
        <taxon>Actinomycetes</taxon>
        <taxon>Mycobacteriales</taxon>
        <taxon>Corynebacteriaceae</taxon>
        <taxon>Corynebacterium</taxon>
    </lineage>
</organism>
<reference evidence="1 2" key="1">
    <citation type="submission" date="2013-02" db="EMBL/GenBank/DDBJ databases">
        <title>The complete genome sequence of Corynebacterium vitaeruminis DSM 20294.</title>
        <authorList>
            <person name="Ruckert C."/>
            <person name="Albersmeier A."/>
            <person name="Kalinowski J."/>
        </authorList>
    </citation>
    <scope>NUCLEOTIDE SEQUENCE [LARGE SCALE GENOMIC DNA]</scope>
    <source>
        <strain evidence="2">ATCC 10234</strain>
    </source>
</reference>
<dbReference type="RefSeq" id="WP_025253938.1">
    <property type="nucleotide sequence ID" value="NZ_CP004353.1"/>
</dbReference>
<dbReference type="EMBL" id="CP004353">
    <property type="protein sequence ID" value="AHI23966.1"/>
    <property type="molecule type" value="Genomic_DNA"/>
</dbReference>